<accession>A0A9D1UF65</accession>
<name>A0A9D1UF65_9FIRM</name>
<dbReference type="Pfam" id="PF20092">
    <property type="entry name" value="DUF6483"/>
    <property type="match status" value="1"/>
</dbReference>
<dbReference type="InterPro" id="IPR045507">
    <property type="entry name" value="DUF6483"/>
</dbReference>
<dbReference type="AlphaFoldDB" id="A0A9D1UF65"/>
<gene>
    <name evidence="1" type="ORF">H9873_08720</name>
</gene>
<protein>
    <submittedName>
        <fullName evidence="1">Uncharacterized protein</fullName>
    </submittedName>
</protein>
<organism evidence="1 2">
    <name type="scientific">Candidatus Dorea gallistercoris</name>
    <dbReference type="NCBI Taxonomy" id="2838542"/>
    <lineage>
        <taxon>Bacteria</taxon>
        <taxon>Bacillati</taxon>
        <taxon>Bacillota</taxon>
        <taxon>Clostridia</taxon>
        <taxon>Lachnospirales</taxon>
        <taxon>Lachnospiraceae</taxon>
        <taxon>Dorea</taxon>
    </lineage>
</organism>
<sequence length="128" mass="15058">MIEDKDYITRLIHQTVRTLVRLIWNRDMDKGEEGAVSFALLQRYQELAKMIDEGKVNEAENLLLDELDPEDQEYFQMALCFYEKLGGKSEEFLTEHDYSQQEVIDGLKYVVETYGYTDFLEVISEELA</sequence>
<reference evidence="1" key="2">
    <citation type="submission" date="2021-04" db="EMBL/GenBank/DDBJ databases">
        <authorList>
            <person name="Gilroy R."/>
        </authorList>
    </citation>
    <scope>NUCLEOTIDE SEQUENCE</scope>
    <source>
        <strain evidence="1">ChiSxjej1B13-11762</strain>
    </source>
</reference>
<evidence type="ECO:0000313" key="1">
    <source>
        <dbReference type="EMBL" id="HIW84391.1"/>
    </source>
</evidence>
<comment type="caution">
    <text evidence="1">The sequence shown here is derived from an EMBL/GenBank/DDBJ whole genome shotgun (WGS) entry which is preliminary data.</text>
</comment>
<dbReference type="EMBL" id="DXGF01000150">
    <property type="protein sequence ID" value="HIW84391.1"/>
    <property type="molecule type" value="Genomic_DNA"/>
</dbReference>
<evidence type="ECO:0000313" key="2">
    <source>
        <dbReference type="Proteomes" id="UP000824263"/>
    </source>
</evidence>
<proteinExistence type="predicted"/>
<reference evidence="1" key="1">
    <citation type="journal article" date="2021" name="PeerJ">
        <title>Extensive microbial diversity within the chicken gut microbiome revealed by metagenomics and culture.</title>
        <authorList>
            <person name="Gilroy R."/>
            <person name="Ravi A."/>
            <person name="Getino M."/>
            <person name="Pursley I."/>
            <person name="Horton D.L."/>
            <person name="Alikhan N.F."/>
            <person name="Baker D."/>
            <person name="Gharbi K."/>
            <person name="Hall N."/>
            <person name="Watson M."/>
            <person name="Adriaenssens E.M."/>
            <person name="Foster-Nyarko E."/>
            <person name="Jarju S."/>
            <person name="Secka A."/>
            <person name="Antonio M."/>
            <person name="Oren A."/>
            <person name="Chaudhuri R.R."/>
            <person name="La Ragione R."/>
            <person name="Hildebrand F."/>
            <person name="Pallen M.J."/>
        </authorList>
    </citation>
    <scope>NUCLEOTIDE SEQUENCE</scope>
    <source>
        <strain evidence="1">ChiSxjej1B13-11762</strain>
    </source>
</reference>
<dbReference type="Proteomes" id="UP000824263">
    <property type="component" value="Unassembled WGS sequence"/>
</dbReference>